<dbReference type="Pfam" id="PF00884">
    <property type="entry name" value="Sulfatase"/>
    <property type="match status" value="1"/>
</dbReference>
<dbReference type="PANTHER" id="PTHR46615">
    <property type="entry name" value="ARYLSULFATASE K"/>
    <property type="match status" value="1"/>
</dbReference>
<dbReference type="InterPro" id="IPR051849">
    <property type="entry name" value="GAG-degrading_sulfatase"/>
</dbReference>
<evidence type="ECO:0000256" key="2">
    <source>
        <dbReference type="ARBA" id="ARBA00022801"/>
    </source>
</evidence>
<dbReference type="InterPro" id="IPR000917">
    <property type="entry name" value="Sulfatase_N"/>
</dbReference>
<keyword evidence="2" id="KW-0378">Hydrolase</keyword>
<feature type="non-terminal residue" evidence="4">
    <location>
        <position position="118"/>
    </location>
</feature>
<comment type="similarity">
    <text evidence="1">Belongs to the sulfatase family.</text>
</comment>
<evidence type="ECO:0000259" key="3">
    <source>
        <dbReference type="Pfam" id="PF00884"/>
    </source>
</evidence>
<feature type="domain" description="Sulfatase N-terminal" evidence="3">
    <location>
        <begin position="6"/>
        <end position="113"/>
    </location>
</feature>
<evidence type="ECO:0000313" key="4">
    <source>
        <dbReference type="EMBL" id="GAG30330.1"/>
    </source>
</evidence>
<gene>
    <name evidence="4" type="ORF">S01H1_68198</name>
</gene>
<dbReference type="GO" id="GO:0004065">
    <property type="term" value="F:arylsulfatase activity"/>
    <property type="evidence" value="ECO:0007669"/>
    <property type="project" value="TreeGrafter"/>
</dbReference>
<comment type="caution">
    <text evidence="4">The sequence shown here is derived from an EMBL/GenBank/DDBJ whole genome shotgun (WGS) entry which is preliminary data.</text>
</comment>
<dbReference type="Gene3D" id="3.40.720.10">
    <property type="entry name" value="Alkaline Phosphatase, subunit A"/>
    <property type="match status" value="1"/>
</dbReference>
<reference evidence="4" key="1">
    <citation type="journal article" date="2014" name="Front. Microbiol.">
        <title>High frequency of phylogenetically diverse reductive dehalogenase-homologous genes in deep subseafloor sedimentary metagenomes.</title>
        <authorList>
            <person name="Kawai M."/>
            <person name="Futagami T."/>
            <person name="Toyoda A."/>
            <person name="Takaki Y."/>
            <person name="Nishi S."/>
            <person name="Hori S."/>
            <person name="Arai W."/>
            <person name="Tsubouchi T."/>
            <person name="Morono Y."/>
            <person name="Uchiyama I."/>
            <person name="Ito T."/>
            <person name="Fujiyama A."/>
            <person name="Inagaki F."/>
            <person name="Takami H."/>
        </authorList>
    </citation>
    <scope>NUCLEOTIDE SEQUENCE</scope>
    <source>
        <strain evidence="4">Expedition CK06-06</strain>
    </source>
</reference>
<organism evidence="4">
    <name type="scientific">marine sediment metagenome</name>
    <dbReference type="NCBI Taxonomy" id="412755"/>
    <lineage>
        <taxon>unclassified sequences</taxon>
        <taxon>metagenomes</taxon>
        <taxon>ecological metagenomes</taxon>
    </lineage>
</organism>
<name>X0WI25_9ZZZZ</name>
<protein>
    <recommendedName>
        <fullName evidence="3">Sulfatase N-terminal domain-containing protein</fullName>
    </recommendedName>
</protein>
<dbReference type="EMBL" id="BARS01045219">
    <property type="protein sequence ID" value="GAG30330.1"/>
    <property type="molecule type" value="Genomic_DNA"/>
</dbReference>
<dbReference type="GO" id="GO:0015024">
    <property type="term" value="F:glucuronate-2-sulfatase activity"/>
    <property type="evidence" value="ECO:0007669"/>
    <property type="project" value="TreeGrafter"/>
</dbReference>
<accession>X0WI25</accession>
<proteinExistence type="inferred from homology"/>
<evidence type="ECO:0000256" key="1">
    <source>
        <dbReference type="ARBA" id="ARBA00008779"/>
    </source>
</evidence>
<dbReference type="InterPro" id="IPR017850">
    <property type="entry name" value="Alkaline_phosphatase_core_sf"/>
</dbReference>
<dbReference type="AlphaFoldDB" id="X0WI25"/>
<dbReference type="InterPro" id="IPR024607">
    <property type="entry name" value="Sulfatase_CS"/>
</dbReference>
<dbReference type="SUPFAM" id="SSF53649">
    <property type="entry name" value="Alkaline phosphatase-like"/>
    <property type="match status" value="1"/>
</dbReference>
<dbReference type="PROSITE" id="PS00523">
    <property type="entry name" value="SULFATASE_1"/>
    <property type="match status" value="1"/>
</dbReference>
<dbReference type="PANTHER" id="PTHR46615:SF1">
    <property type="entry name" value="ARYLSULFATASE K"/>
    <property type="match status" value="1"/>
</dbReference>
<sequence>MGTDRPNVLLICSDQQHWRKNGFNGHPLVRTPNLDRLAEEGTNFRCCYSNSPVCAPSRAAMFTGRLASDVGAYDNAQPFDGRVPTFGTIARDQGYHCTASGKLDFWQNTDYGFEEIGT</sequence>